<evidence type="ECO:0000313" key="10">
    <source>
        <dbReference type="Proteomes" id="UP001501556"/>
    </source>
</evidence>
<organism evidence="9 10">
    <name type="scientific">Hymenobacter antarcticus</name>
    <dbReference type="NCBI Taxonomy" id="486270"/>
    <lineage>
        <taxon>Bacteria</taxon>
        <taxon>Pseudomonadati</taxon>
        <taxon>Bacteroidota</taxon>
        <taxon>Cytophagia</taxon>
        <taxon>Cytophagales</taxon>
        <taxon>Hymenobacteraceae</taxon>
        <taxon>Hymenobacter</taxon>
    </lineage>
</organism>
<evidence type="ECO:0000256" key="6">
    <source>
        <dbReference type="ARBA" id="ARBA00023136"/>
    </source>
</evidence>
<dbReference type="Pfam" id="PF01694">
    <property type="entry name" value="Rhomboid"/>
    <property type="match status" value="1"/>
</dbReference>
<feature type="transmembrane region" description="Helical" evidence="7">
    <location>
        <begin position="123"/>
        <end position="142"/>
    </location>
</feature>
<comment type="subcellular location">
    <subcellularLocation>
        <location evidence="1">Membrane</location>
        <topology evidence="1">Multi-pass membrane protein</topology>
    </subcellularLocation>
</comment>
<dbReference type="SUPFAM" id="SSF144091">
    <property type="entry name" value="Rhomboid-like"/>
    <property type="match status" value="1"/>
</dbReference>
<evidence type="ECO:0000256" key="3">
    <source>
        <dbReference type="ARBA" id="ARBA00022692"/>
    </source>
</evidence>
<dbReference type="InterPro" id="IPR050925">
    <property type="entry name" value="Rhomboid_protease_S54"/>
</dbReference>
<feature type="transmembrane region" description="Helical" evidence="7">
    <location>
        <begin position="149"/>
        <end position="169"/>
    </location>
</feature>
<dbReference type="GO" id="GO:0006508">
    <property type="term" value="P:proteolysis"/>
    <property type="evidence" value="ECO:0007669"/>
    <property type="project" value="UniProtKB-KW"/>
</dbReference>
<evidence type="ECO:0000256" key="2">
    <source>
        <dbReference type="ARBA" id="ARBA00009045"/>
    </source>
</evidence>
<evidence type="ECO:0000256" key="7">
    <source>
        <dbReference type="SAM" id="Phobius"/>
    </source>
</evidence>
<dbReference type="RefSeq" id="WP_345119980.1">
    <property type="nucleotide sequence ID" value="NZ_BAABDI010000001.1"/>
</dbReference>
<protein>
    <submittedName>
        <fullName evidence="9">Rhomboid family intramembrane serine protease</fullName>
    </submittedName>
</protein>
<keyword evidence="4" id="KW-0378">Hydrolase</keyword>
<evidence type="ECO:0000313" key="9">
    <source>
        <dbReference type="EMBL" id="GAA3958196.1"/>
    </source>
</evidence>
<keyword evidence="6 7" id="KW-0472">Membrane</keyword>
<evidence type="ECO:0000259" key="8">
    <source>
        <dbReference type="Pfam" id="PF01694"/>
    </source>
</evidence>
<dbReference type="InterPro" id="IPR035952">
    <property type="entry name" value="Rhomboid-like_sf"/>
</dbReference>
<evidence type="ECO:0000256" key="5">
    <source>
        <dbReference type="ARBA" id="ARBA00022989"/>
    </source>
</evidence>
<dbReference type="GO" id="GO:0008233">
    <property type="term" value="F:peptidase activity"/>
    <property type="evidence" value="ECO:0007669"/>
    <property type="project" value="UniProtKB-KW"/>
</dbReference>
<proteinExistence type="inferred from homology"/>
<keyword evidence="3 7" id="KW-0812">Transmembrane</keyword>
<feature type="domain" description="Peptidase S54 rhomboid" evidence="8">
    <location>
        <begin position="41"/>
        <end position="201"/>
    </location>
</feature>
<reference evidence="10" key="1">
    <citation type="journal article" date="2019" name="Int. J. Syst. Evol. Microbiol.">
        <title>The Global Catalogue of Microorganisms (GCM) 10K type strain sequencing project: providing services to taxonomists for standard genome sequencing and annotation.</title>
        <authorList>
            <consortium name="The Broad Institute Genomics Platform"/>
            <consortium name="The Broad Institute Genome Sequencing Center for Infectious Disease"/>
            <person name="Wu L."/>
            <person name="Ma J."/>
        </authorList>
    </citation>
    <scope>NUCLEOTIDE SEQUENCE [LARGE SCALE GENOMIC DNA]</scope>
    <source>
        <strain evidence="10">JCM 17217</strain>
    </source>
</reference>
<dbReference type="PANTHER" id="PTHR43731:SF14">
    <property type="entry name" value="PRESENILIN-ASSOCIATED RHOMBOID-LIKE PROTEIN, MITOCHONDRIAL"/>
    <property type="match status" value="1"/>
</dbReference>
<dbReference type="PANTHER" id="PTHR43731">
    <property type="entry name" value="RHOMBOID PROTEASE"/>
    <property type="match status" value="1"/>
</dbReference>
<comment type="caution">
    <text evidence="9">The sequence shown here is derived from an EMBL/GenBank/DDBJ whole genome shotgun (WGS) entry which is preliminary data.</text>
</comment>
<feature type="transmembrane region" description="Helical" evidence="7">
    <location>
        <begin position="56"/>
        <end position="77"/>
    </location>
</feature>
<dbReference type="Gene3D" id="1.20.1540.10">
    <property type="entry name" value="Rhomboid-like"/>
    <property type="match status" value="1"/>
</dbReference>
<feature type="transmembrane region" description="Helical" evidence="7">
    <location>
        <begin position="189"/>
        <end position="209"/>
    </location>
</feature>
<keyword evidence="10" id="KW-1185">Reference proteome</keyword>
<keyword evidence="9" id="KW-0645">Protease</keyword>
<sequence length="220" mass="24595">MFNPILILVGLTVLVSAYAWSNQALMESWILRPYRMARDNSQWYRFLTSGFLHADWGHLLFNMIAFYSFGGLVLSVLANGTGAPGLDGFGALGGIWRFLLLYLGGIVVSDIPTYFRHRDDREYGSLGASGGVASVLFAGVIFSPLNKIYLLFIPVGIPGFIFGFLYLAYSYYQGRRRGDNINHDAHFYGALYGVILVLVLMPASGLEFVRQIQYFMKSII</sequence>
<name>A0ABP7P3Y2_9BACT</name>
<evidence type="ECO:0000256" key="1">
    <source>
        <dbReference type="ARBA" id="ARBA00004141"/>
    </source>
</evidence>
<dbReference type="EMBL" id="BAABDI010000001">
    <property type="protein sequence ID" value="GAA3958196.1"/>
    <property type="molecule type" value="Genomic_DNA"/>
</dbReference>
<keyword evidence="5 7" id="KW-1133">Transmembrane helix</keyword>
<comment type="similarity">
    <text evidence="2">Belongs to the peptidase S54 family.</text>
</comment>
<dbReference type="Proteomes" id="UP001501556">
    <property type="component" value="Unassembled WGS sequence"/>
</dbReference>
<evidence type="ECO:0000256" key="4">
    <source>
        <dbReference type="ARBA" id="ARBA00022801"/>
    </source>
</evidence>
<accession>A0ABP7P3Y2</accession>
<feature type="transmembrane region" description="Helical" evidence="7">
    <location>
        <begin position="89"/>
        <end position="111"/>
    </location>
</feature>
<gene>
    <name evidence="9" type="ORF">GCM10022407_01890</name>
</gene>
<dbReference type="InterPro" id="IPR022764">
    <property type="entry name" value="Peptidase_S54_rhomboid_dom"/>
</dbReference>